<feature type="compositionally biased region" description="Basic and acidic residues" evidence="1">
    <location>
        <begin position="265"/>
        <end position="285"/>
    </location>
</feature>
<evidence type="ECO:0000313" key="3">
    <source>
        <dbReference type="Proteomes" id="UP000289808"/>
    </source>
</evidence>
<feature type="region of interest" description="Disordered" evidence="1">
    <location>
        <begin position="252"/>
        <end position="285"/>
    </location>
</feature>
<proteinExistence type="predicted"/>
<name>A0A4Q0LXM3_9LACO</name>
<dbReference type="EMBL" id="SCLX01000005">
    <property type="protein sequence ID" value="RXF60042.1"/>
    <property type="molecule type" value="Genomic_DNA"/>
</dbReference>
<protein>
    <submittedName>
        <fullName evidence="2">DUF2213 domain-containing protein</fullName>
    </submittedName>
</protein>
<dbReference type="PIRSF" id="PIRSF029215">
    <property type="entry name" value="UCP029215"/>
    <property type="match status" value="1"/>
</dbReference>
<dbReference type="RefSeq" id="WP_101885512.1">
    <property type="nucleotide sequence ID" value="NZ_JABERN010000073.1"/>
</dbReference>
<dbReference type="Proteomes" id="UP000289808">
    <property type="component" value="Unassembled WGS sequence"/>
</dbReference>
<accession>A0A4Q0LXM3</accession>
<organism evidence="2 3">
    <name type="scientific">Lactobacillus crispatus</name>
    <dbReference type="NCBI Taxonomy" id="47770"/>
    <lineage>
        <taxon>Bacteria</taxon>
        <taxon>Bacillati</taxon>
        <taxon>Bacillota</taxon>
        <taxon>Bacilli</taxon>
        <taxon>Lactobacillales</taxon>
        <taxon>Lactobacillaceae</taxon>
        <taxon>Lactobacillus</taxon>
    </lineage>
</organism>
<comment type="caution">
    <text evidence="2">The sequence shown here is derived from an EMBL/GenBank/DDBJ whole genome shotgun (WGS) entry which is preliminary data.</text>
</comment>
<sequence>MITRYDTATVAGMTTDPITGFIHARNVPIARTGVFKYVKPDGSIHKEAKLPEDILSDSTVESANNKPVTDNHPENANGQRILVNRDNSTALMKGFTASNAHVDRTDGTVRVDMTITNPDLIKKISGGKRQLSIGFQTQVVPQSGVYKNTKYDSVQKDITINHVAVVDVAREGPDISLDRSVVGDSAEMIGELDDFSKEKGQKPQMDFEKVRIGDQTIKVATDDADKLIKFDSDNQANQKRIDELNAQIKKLTDERDSLKSGNKQAENDKSEAQAKADSLEKELQGYRDKVEGDGLDKLIDQRMGLIDDVKSIVGDSFDPHGKSEKEMKIEAIKSVDGDSAEIDGKDDVYVNAYFNAVKNRKQSHFVGATVHDFKGDSADSNVSVNQMHENFYNLANKNKGGNK</sequence>
<evidence type="ECO:0000256" key="1">
    <source>
        <dbReference type="SAM" id="MobiDB-lite"/>
    </source>
</evidence>
<evidence type="ECO:0000313" key="2">
    <source>
        <dbReference type="EMBL" id="RXF60042.1"/>
    </source>
</evidence>
<dbReference type="Pfam" id="PF09979">
    <property type="entry name" value="DUF2213"/>
    <property type="match status" value="1"/>
</dbReference>
<reference evidence="2 3" key="1">
    <citation type="submission" date="2019-01" db="EMBL/GenBank/DDBJ databases">
        <title>The genome sequence of Lactobacillus crispatus L49.</title>
        <authorList>
            <person name="Zhong J."/>
            <person name="Zhang J."/>
        </authorList>
    </citation>
    <scope>NUCLEOTIDE SEQUENCE [LARGE SCALE GENOMIC DNA]</scope>
    <source>
        <strain evidence="2 3">L49</strain>
    </source>
</reference>
<gene>
    <name evidence="2" type="ORF">ERD32_01350</name>
</gene>
<dbReference type="AlphaFoldDB" id="A0A4Q0LXM3"/>
<dbReference type="InterPro" id="IPR016913">
    <property type="entry name" value="UCP029215"/>
</dbReference>